<feature type="domain" description="Argininosuccinate lyase C-terminal" evidence="7">
    <location>
        <begin position="371"/>
        <end position="439"/>
    </location>
</feature>
<dbReference type="FunFam" id="1.20.200.10:FF:000006">
    <property type="entry name" value="Argininosuccinate lyase"/>
    <property type="match status" value="1"/>
</dbReference>
<dbReference type="Gene3D" id="1.10.40.30">
    <property type="entry name" value="Fumarase/aspartase (C-terminal domain)"/>
    <property type="match status" value="1"/>
</dbReference>
<reference evidence="8" key="1">
    <citation type="submission" date="2013-01" db="EMBL/GenBank/DDBJ databases">
        <title>Genomic Cooperation Between Trypanosomatids and Their Bacterial Endosymbionts in the Synthesis of Essential Amino Acids Heavily Influenced by Multiple Lateral Gene Transfer Events.</title>
        <authorList>
            <person name="Alves J.M.P."/>
            <person name="Klein C."/>
            <person name="Maia da Silva F."/>
            <person name="Costa Martins A.G."/>
            <person name="Serrano M.G."/>
            <person name="Buck G.A."/>
            <person name="Vasconcelos A.T.R."/>
            <person name="France-Sagot M."/>
            <person name="Teixeira M.M.G."/>
            <person name="Motta M.C.M."/>
            <person name="Camargo E.P."/>
        </authorList>
    </citation>
    <scope>NUCLEOTIDE SEQUENCE</scope>
</reference>
<evidence type="ECO:0000256" key="2">
    <source>
        <dbReference type="ARBA" id="ARBA00004730"/>
    </source>
</evidence>
<gene>
    <name evidence="9" type="ORF">ADEAN_000662400</name>
</gene>
<dbReference type="Proteomes" id="UP000515908">
    <property type="component" value="Chromosome 13"/>
</dbReference>
<dbReference type="InterPro" id="IPR022761">
    <property type="entry name" value="Fumarate_lyase_N"/>
</dbReference>
<dbReference type="InterPro" id="IPR020557">
    <property type="entry name" value="Fumarate_lyase_CS"/>
</dbReference>
<keyword evidence="5 8" id="KW-0456">Lyase</keyword>
<dbReference type="PANTHER" id="PTHR43814">
    <property type="entry name" value="ARGININOSUCCINATE LYASE"/>
    <property type="match status" value="1"/>
</dbReference>
<dbReference type="OrthoDB" id="275885at2759"/>
<dbReference type="FunFam" id="1.10.275.10:FF:000002">
    <property type="entry name" value="Argininosuccinate lyase"/>
    <property type="match status" value="1"/>
</dbReference>
<dbReference type="AlphaFoldDB" id="S9TF74"/>
<dbReference type="EC" id="4.3.2.1" evidence="8"/>
<comment type="pathway">
    <text evidence="2">Amino-acid biosynthesis; L-arginine biosynthesis.</text>
</comment>
<sequence>MAASETGKVKLWGGRFQKSTDKSVDDFNSSIRFDQRMYKQDIRGSIAHARMLGHQGIIPKEDSEKIIKGLEEVRKDIDDGKIQFQVDAEDIHMNVESILTERIGEAGKRLHTGRSRNDQVALDLRMYLRDEVIELREMLLHTLHVFCHLAEEHVDTIMPGYTHLQKAQPVTLAHHLMAYFEMFLRDLGRLNDCFNRINVMPLGSGALAGTTYPLDRNMVAQELGFPVITRNSLDGVSDRDFVLELCSVLSTLMMHLSRFCEELILWNSNEFSFIEMDDGFSTGSSIMPQKKNPDVAELIRGKCGRVYGHLMGLLTTMKGLPLAYNKDMQEDKEPIFDSVDTVKLCLPVFCDMVSTMKVRKDKMLLGSKGGFTNATDAADYLVKKGLPFREAHSVIGQMVFYSIEHNKSLDELTMEEFKKFSTIIEDDIYNAISMETCVNDRKVVGGPAREVSLKAIQEAKEFVAEAVKGAQAIKH</sequence>
<dbReference type="CDD" id="cd01359">
    <property type="entry name" value="Argininosuccinate_lyase"/>
    <property type="match status" value="1"/>
</dbReference>
<accession>S9TF74</accession>
<dbReference type="FunFam" id="1.10.40.30:FF:000001">
    <property type="entry name" value="Argininosuccinate lyase"/>
    <property type="match status" value="1"/>
</dbReference>
<keyword evidence="10" id="KW-1185">Reference proteome</keyword>
<dbReference type="GO" id="GO:0042450">
    <property type="term" value="P:L-arginine biosynthetic process via ornithine"/>
    <property type="evidence" value="ECO:0007669"/>
    <property type="project" value="InterPro"/>
</dbReference>
<dbReference type="Pfam" id="PF14698">
    <property type="entry name" value="ASL_C2"/>
    <property type="match status" value="1"/>
</dbReference>
<dbReference type="SUPFAM" id="SSF48557">
    <property type="entry name" value="L-aspartase-like"/>
    <property type="match status" value="1"/>
</dbReference>
<dbReference type="InterPro" id="IPR000362">
    <property type="entry name" value="Fumarate_lyase_fam"/>
</dbReference>
<evidence type="ECO:0000313" key="9">
    <source>
        <dbReference type="EMBL" id="CAD2219131.1"/>
    </source>
</evidence>
<evidence type="ECO:0000259" key="6">
    <source>
        <dbReference type="Pfam" id="PF00206"/>
    </source>
</evidence>
<dbReference type="EMBL" id="KC503302">
    <property type="protein sequence ID" value="AGT02468.1"/>
    <property type="molecule type" value="Genomic_DNA"/>
</dbReference>
<dbReference type="Pfam" id="PF00206">
    <property type="entry name" value="Lyase_1"/>
    <property type="match status" value="1"/>
</dbReference>
<evidence type="ECO:0000313" key="10">
    <source>
        <dbReference type="Proteomes" id="UP000515908"/>
    </source>
</evidence>
<dbReference type="PROSITE" id="PS00163">
    <property type="entry name" value="FUMARATE_LYASES"/>
    <property type="match status" value="1"/>
</dbReference>
<dbReference type="InterPro" id="IPR008948">
    <property type="entry name" value="L-Aspartase-like"/>
</dbReference>
<dbReference type="PANTHER" id="PTHR43814:SF1">
    <property type="entry name" value="ARGININOSUCCINATE LYASE"/>
    <property type="match status" value="1"/>
</dbReference>
<evidence type="ECO:0000256" key="3">
    <source>
        <dbReference type="ARBA" id="ARBA00010755"/>
    </source>
</evidence>
<proteinExistence type="inferred from homology"/>
<comment type="similarity">
    <text evidence="3">Belongs to the lyase 1 family. Argininosuccinate lyase subfamily.</text>
</comment>
<evidence type="ECO:0000259" key="7">
    <source>
        <dbReference type="Pfam" id="PF14698"/>
    </source>
</evidence>
<dbReference type="EMBL" id="LR877157">
    <property type="protein sequence ID" value="CAD2219131.1"/>
    <property type="molecule type" value="Genomic_DNA"/>
</dbReference>
<feature type="domain" description="Fumarate lyase N-terminal" evidence="6">
    <location>
        <begin position="14"/>
        <end position="308"/>
    </location>
</feature>
<evidence type="ECO:0000256" key="4">
    <source>
        <dbReference type="ARBA" id="ARBA00022490"/>
    </source>
</evidence>
<dbReference type="Gene3D" id="1.10.275.10">
    <property type="entry name" value="Fumarase/aspartase (N-terminal domain)"/>
    <property type="match status" value="1"/>
</dbReference>
<dbReference type="GO" id="GO:0004056">
    <property type="term" value="F:argininosuccinate lyase activity"/>
    <property type="evidence" value="ECO:0007669"/>
    <property type="project" value="UniProtKB-EC"/>
</dbReference>
<dbReference type="VEuPathDB" id="TriTrypDB:ADEAN_000662400"/>
<keyword evidence="4" id="KW-0963">Cytoplasm</keyword>
<dbReference type="Gene3D" id="1.20.200.10">
    <property type="entry name" value="Fumarase/aspartase (Central domain)"/>
    <property type="match status" value="1"/>
</dbReference>
<evidence type="ECO:0000256" key="1">
    <source>
        <dbReference type="ARBA" id="ARBA00004496"/>
    </source>
</evidence>
<dbReference type="InterPro" id="IPR024083">
    <property type="entry name" value="Fumarase/histidase_N"/>
</dbReference>
<dbReference type="InterPro" id="IPR009049">
    <property type="entry name" value="Argininosuccinate_lyase"/>
</dbReference>
<dbReference type="NCBIfam" id="TIGR00838">
    <property type="entry name" value="argH"/>
    <property type="match status" value="1"/>
</dbReference>
<comment type="subcellular location">
    <subcellularLocation>
        <location evidence="1">Cytoplasm</location>
    </subcellularLocation>
</comment>
<dbReference type="GO" id="GO:0005829">
    <property type="term" value="C:cytosol"/>
    <property type="evidence" value="ECO:0007669"/>
    <property type="project" value="TreeGrafter"/>
</dbReference>
<organism evidence="8">
    <name type="scientific">Angomonas deanei</name>
    <dbReference type="NCBI Taxonomy" id="59799"/>
    <lineage>
        <taxon>Eukaryota</taxon>
        <taxon>Discoba</taxon>
        <taxon>Euglenozoa</taxon>
        <taxon>Kinetoplastea</taxon>
        <taxon>Metakinetoplastina</taxon>
        <taxon>Trypanosomatida</taxon>
        <taxon>Trypanosomatidae</taxon>
        <taxon>Strigomonadinae</taxon>
        <taxon>Angomonas</taxon>
    </lineage>
</organism>
<dbReference type="InterPro" id="IPR029419">
    <property type="entry name" value="Arg_succ_lyase_C"/>
</dbReference>
<evidence type="ECO:0000313" key="8">
    <source>
        <dbReference type="EMBL" id="AGT02468.1"/>
    </source>
</evidence>
<name>S9TF74_9TRYP</name>
<dbReference type="PRINTS" id="PR00149">
    <property type="entry name" value="FUMRATELYASE"/>
</dbReference>
<dbReference type="HAMAP" id="MF_00006">
    <property type="entry name" value="Arg_succ_lyase"/>
    <property type="match status" value="1"/>
</dbReference>
<protein>
    <submittedName>
        <fullName evidence="8 9">Argininosuccinate lyase</fullName>
        <ecNumber evidence="8">4.3.2.1</ecNumber>
    </submittedName>
</protein>
<reference evidence="9 10" key="2">
    <citation type="submission" date="2020-08" db="EMBL/GenBank/DDBJ databases">
        <authorList>
            <person name="Newling K."/>
            <person name="Davey J."/>
            <person name="Forrester S."/>
        </authorList>
    </citation>
    <scope>NUCLEOTIDE SEQUENCE [LARGE SCALE GENOMIC DNA]</scope>
    <source>
        <strain evidence="9">Crithidia deanei Carvalho</strain>
        <strain evidence="10">Crithidia deanei Carvalho (ATCC PRA-265)</strain>
    </source>
</reference>
<dbReference type="PRINTS" id="PR00145">
    <property type="entry name" value="ARGSUCLYASE"/>
</dbReference>
<evidence type="ECO:0000256" key="5">
    <source>
        <dbReference type="ARBA" id="ARBA00023239"/>
    </source>
</evidence>